<accession>A0A2K9HGC4</accession>
<evidence type="ECO:0000313" key="2">
    <source>
        <dbReference type="EMBL" id="AUI70816.1"/>
    </source>
</evidence>
<keyword evidence="3" id="KW-1185">Reference proteome</keyword>
<evidence type="ECO:0000313" key="3">
    <source>
        <dbReference type="Proteomes" id="UP000234653"/>
    </source>
</evidence>
<keyword evidence="1" id="KW-0472">Membrane</keyword>
<feature type="transmembrane region" description="Helical" evidence="1">
    <location>
        <begin position="35"/>
        <end position="56"/>
    </location>
</feature>
<keyword evidence="1" id="KW-0812">Transmembrane</keyword>
<dbReference type="AlphaFoldDB" id="A0A2K9HGC4"/>
<feature type="transmembrane region" description="Helical" evidence="1">
    <location>
        <begin position="7"/>
        <end position="29"/>
    </location>
</feature>
<organism evidence="2 3">
    <name type="scientific">Companilactobacillus alimentarius DSM 20249</name>
    <dbReference type="NCBI Taxonomy" id="1423720"/>
    <lineage>
        <taxon>Bacteria</taxon>
        <taxon>Bacillati</taxon>
        <taxon>Bacillota</taxon>
        <taxon>Bacilli</taxon>
        <taxon>Lactobacillales</taxon>
        <taxon>Lactobacillaceae</taxon>
        <taxon>Companilactobacillus</taxon>
    </lineage>
</organism>
<protein>
    <submittedName>
        <fullName evidence="2">Uncharacterized protein</fullName>
    </submittedName>
</protein>
<keyword evidence="1" id="KW-1133">Transmembrane helix</keyword>
<dbReference type="KEGG" id="lali:LA20249_00735"/>
<reference evidence="2 3" key="1">
    <citation type="submission" date="2016-12" db="EMBL/GenBank/DDBJ databases">
        <title>The whole genome sequencing and assembly of Lactobacillus alimentarius DSM 20249T strain.</title>
        <authorList>
            <person name="Lee Y.-J."/>
            <person name="Yi H."/>
            <person name="Bahn Y.-S."/>
            <person name="Kim J.F."/>
            <person name="Lee D.-W."/>
        </authorList>
    </citation>
    <scope>NUCLEOTIDE SEQUENCE [LARGE SCALE GENOMIC DNA]</scope>
    <source>
        <strain evidence="2 3">DSM 20249</strain>
    </source>
</reference>
<dbReference type="Proteomes" id="UP000234653">
    <property type="component" value="Chromosome"/>
</dbReference>
<proteinExistence type="predicted"/>
<evidence type="ECO:0000256" key="1">
    <source>
        <dbReference type="SAM" id="Phobius"/>
    </source>
</evidence>
<dbReference type="EMBL" id="CP018867">
    <property type="protein sequence ID" value="AUI70816.1"/>
    <property type="molecule type" value="Genomic_DNA"/>
</dbReference>
<name>A0A2K9HGC4_9LACO</name>
<gene>
    <name evidence="2" type="ORF">LA20249_00735</name>
</gene>
<sequence length="65" mass="7747">MKYKNKLIQFFVINAMLVIGIYNLFSFYIDDAIFSLKSTINFIGIILIIWIDYLYLKKFKNNGNQ</sequence>